<dbReference type="InterPro" id="IPR002213">
    <property type="entry name" value="UDP_glucos_trans"/>
</dbReference>
<dbReference type="InterPro" id="IPR010610">
    <property type="entry name" value="EryCIII-like_C"/>
</dbReference>
<protein>
    <submittedName>
        <fullName evidence="6">Nucleotide disphospho-sugar-binding domain-containing protein</fullName>
    </submittedName>
</protein>
<feature type="domain" description="Erythromycin biosynthesis protein CIII-like N-terminal" evidence="5">
    <location>
        <begin position="22"/>
        <end position="144"/>
    </location>
</feature>
<dbReference type="EMBL" id="JBEXPZ010000014">
    <property type="protein sequence ID" value="MET9845383.1"/>
    <property type="molecule type" value="Genomic_DNA"/>
</dbReference>
<sequence>MRVLFNVSPGLDHLYPALGLAWAFRTAGHDVAVATAGVSVDAAARAGLTVRDVAPDADFTSVFPKKGTPEERVRMMRERGAEITRSERTPEIILEKFGLINDMMADGTLEFARSWRPDLIVYSRLQGTALLAARALGVPAVENGFSFLREGDLPSRMLPHLAPTFERLGVPVELPFVQPVYFTSQKLMRGEGEGWSMRSMPFQGGGVLPDWLAAPKERARIVVTLGTIVPGVAGSGSLRSVLDASAGLDVELVLALGDNVDLAPLGTLPENVRPVGWTPLSALMPTLDGVVHHGGCGTMLAAAQAGVPQLAMPYGADNWINASIIESEGIGFDRQPEQVDGSVLRALVEDGPVRKNAAALAEELALEPGPDRMVTRLVELAGTRR</sequence>
<comment type="caution">
    <text evidence="6">The sequence shown here is derived from an EMBL/GenBank/DDBJ whole genome shotgun (WGS) entry which is preliminary data.</text>
</comment>
<evidence type="ECO:0000313" key="7">
    <source>
        <dbReference type="Proteomes" id="UP001550210"/>
    </source>
</evidence>
<evidence type="ECO:0000256" key="1">
    <source>
        <dbReference type="ARBA" id="ARBA00006962"/>
    </source>
</evidence>
<dbReference type="Pfam" id="PF21036">
    <property type="entry name" value="EryCIII-like_N"/>
    <property type="match status" value="1"/>
</dbReference>
<gene>
    <name evidence="6" type="ORF">ABZZ21_12510</name>
</gene>
<dbReference type="Proteomes" id="UP001550210">
    <property type="component" value="Unassembled WGS sequence"/>
</dbReference>
<dbReference type="Pfam" id="PF06722">
    <property type="entry name" value="EryCIII-like_C"/>
    <property type="match status" value="1"/>
</dbReference>
<dbReference type="SUPFAM" id="SSF53756">
    <property type="entry name" value="UDP-Glycosyltransferase/glycogen phosphorylase"/>
    <property type="match status" value="1"/>
</dbReference>
<feature type="domain" description="Erythromycin biosynthesis protein CIII-like C-terminal" evidence="4">
    <location>
        <begin position="240"/>
        <end position="380"/>
    </location>
</feature>
<organism evidence="6 7">
    <name type="scientific">Streptomyces ossamyceticus</name>
    <dbReference type="NCBI Taxonomy" id="249581"/>
    <lineage>
        <taxon>Bacteria</taxon>
        <taxon>Bacillati</taxon>
        <taxon>Actinomycetota</taxon>
        <taxon>Actinomycetes</taxon>
        <taxon>Kitasatosporales</taxon>
        <taxon>Streptomycetaceae</taxon>
        <taxon>Streptomyces</taxon>
    </lineage>
</organism>
<dbReference type="InterPro" id="IPR048284">
    <property type="entry name" value="EryCIII-like_N"/>
</dbReference>
<reference evidence="6 7" key="1">
    <citation type="submission" date="2024-06" db="EMBL/GenBank/DDBJ databases">
        <title>The Natural Products Discovery Center: Release of the First 8490 Sequenced Strains for Exploring Actinobacteria Biosynthetic Diversity.</title>
        <authorList>
            <person name="Kalkreuter E."/>
            <person name="Kautsar S.A."/>
            <person name="Yang D."/>
            <person name="Bader C.D."/>
            <person name="Teijaro C.N."/>
            <person name="Fluegel L."/>
            <person name="Davis C.M."/>
            <person name="Simpson J.R."/>
            <person name="Lauterbach L."/>
            <person name="Steele A.D."/>
            <person name="Gui C."/>
            <person name="Meng S."/>
            <person name="Li G."/>
            <person name="Viehrig K."/>
            <person name="Ye F."/>
            <person name="Su P."/>
            <person name="Kiefer A.F."/>
            <person name="Nichols A."/>
            <person name="Cepeda A.J."/>
            <person name="Yan W."/>
            <person name="Fan B."/>
            <person name="Jiang Y."/>
            <person name="Adhikari A."/>
            <person name="Zheng C.-J."/>
            <person name="Schuster L."/>
            <person name="Cowan T.M."/>
            <person name="Smanski M.J."/>
            <person name="Chevrette M.G."/>
            <person name="De Carvalho L.P.S."/>
            <person name="Shen B."/>
        </authorList>
    </citation>
    <scope>NUCLEOTIDE SEQUENCE [LARGE SCALE GENOMIC DNA]</scope>
    <source>
        <strain evidence="6 7">NPDC006434</strain>
    </source>
</reference>
<accession>A0ABV2UV01</accession>
<dbReference type="CDD" id="cd03784">
    <property type="entry name" value="GT1_Gtf-like"/>
    <property type="match status" value="1"/>
</dbReference>
<keyword evidence="3" id="KW-0808">Transferase</keyword>
<dbReference type="PANTHER" id="PTHR48050">
    <property type="entry name" value="STEROL 3-BETA-GLUCOSYLTRANSFERASE"/>
    <property type="match status" value="1"/>
</dbReference>
<dbReference type="InterPro" id="IPR050426">
    <property type="entry name" value="Glycosyltransferase_28"/>
</dbReference>
<keyword evidence="2" id="KW-0328">Glycosyltransferase</keyword>
<keyword evidence="7" id="KW-1185">Reference proteome</keyword>
<proteinExistence type="inferred from homology"/>
<dbReference type="RefSeq" id="WP_355396203.1">
    <property type="nucleotide sequence ID" value="NZ_JBEXPZ010000014.1"/>
</dbReference>
<dbReference type="PANTHER" id="PTHR48050:SF13">
    <property type="entry name" value="STEROL 3-BETA-GLUCOSYLTRANSFERASE UGT80A2"/>
    <property type="match status" value="1"/>
</dbReference>
<comment type="similarity">
    <text evidence="1">Belongs to the glycosyltransferase 28 family.</text>
</comment>
<evidence type="ECO:0000313" key="6">
    <source>
        <dbReference type="EMBL" id="MET9845383.1"/>
    </source>
</evidence>
<evidence type="ECO:0000259" key="4">
    <source>
        <dbReference type="Pfam" id="PF06722"/>
    </source>
</evidence>
<evidence type="ECO:0000256" key="3">
    <source>
        <dbReference type="ARBA" id="ARBA00022679"/>
    </source>
</evidence>
<dbReference type="Gene3D" id="3.40.50.2000">
    <property type="entry name" value="Glycogen Phosphorylase B"/>
    <property type="match status" value="2"/>
</dbReference>
<evidence type="ECO:0000259" key="5">
    <source>
        <dbReference type="Pfam" id="PF21036"/>
    </source>
</evidence>
<name>A0ABV2UV01_9ACTN</name>
<evidence type="ECO:0000256" key="2">
    <source>
        <dbReference type="ARBA" id="ARBA00022676"/>
    </source>
</evidence>